<reference evidence="1 2" key="1">
    <citation type="submission" date="2018-01" db="EMBL/GenBank/DDBJ databases">
        <title>Metagenomic assembled genomes from two thermal pools in the Uzon Caldera, Kamchatka, Russia.</title>
        <authorList>
            <person name="Wilkins L."/>
            <person name="Ettinger C."/>
        </authorList>
    </citation>
    <scope>NUCLEOTIDE SEQUENCE [LARGE SCALE GENOMIC DNA]</scope>
    <source>
        <strain evidence="1">ZAV-02</strain>
    </source>
</reference>
<evidence type="ECO:0000313" key="2">
    <source>
        <dbReference type="Proteomes" id="UP000243376"/>
    </source>
</evidence>
<dbReference type="AlphaFoldDB" id="A0A2J6X942"/>
<sequence>MGWVSNRFVALLNRYTTASPDHEAAFDEYVSNGPEPPAGSLRLTTKIEQFLTNRFRQPHPPSVILTGNAGDGKTYLCRQIVNVLRGKEPEQWEVLIDQPIEYNTMRFFIVKDLSELSEEKGKEILQRLSQTLQTSDLRDRYLIAANEGRLRDLISTIAGHKELKEAVQTQLDQGPAYHQSLIVLNLNRVATSTFVPAALAWMTNQRNWQDCDECPVREKCPIRFNVTRLTAQSVQQRIKMLYELLERSNEHVTIRDMLVHLAYTISGGFDCSQVQQQVQEREDMYMSRLAYYENIFGRDDDVSFRQKSHVARLLHRFNIGSQSIFAIDEFIINGGETIAEQQHQAIFGETVDLHFKAFHQARWAYTEGIESERDQALLQWLPHCRRKLFFERNHPDDQQLLPFRYFSIYQRLLDQRQGTHEGIVSQLIKGLNRAFSRLYLTQTEQLRANERLYITTQYVHSVNQPHPIVLLTLPIENIRLTVNTTSDQHLDLPERSLYLHITPPPIQRHAEPVEWPLNILLFEHLMRIADGCHISILADECELEVRRLKDVLIQQFTTVDTSANEVAFFVPARHRYELRRLRIDEQGRLAIS</sequence>
<name>A0A2J6X942_9CHLR</name>
<accession>A0A2J6X942</accession>
<comment type="caution">
    <text evidence="1">The sequence shown here is derived from an EMBL/GenBank/DDBJ whole genome shotgun (WGS) entry which is preliminary data.</text>
</comment>
<evidence type="ECO:0000313" key="1">
    <source>
        <dbReference type="EMBL" id="PMP83846.1"/>
    </source>
</evidence>
<protein>
    <submittedName>
        <fullName evidence="1">Uncharacterized protein</fullName>
    </submittedName>
</protein>
<gene>
    <name evidence="1" type="ORF">C0184_04710</name>
</gene>
<dbReference type="InterPro" id="IPR027417">
    <property type="entry name" value="P-loop_NTPase"/>
</dbReference>
<dbReference type="Gene3D" id="3.40.50.300">
    <property type="entry name" value="P-loop containing nucleotide triphosphate hydrolases"/>
    <property type="match status" value="1"/>
</dbReference>
<organism evidence="1 2">
    <name type="scientific">Chloroflexus aggregans</name>
    <dbReference type="NCBI Taxonomy" id="152260"/>
    <lineage>
        <taxon>Bacteria</taxon>
        <taxon>Bacillati</taxon>
        <taxon>Chloroflexota</taxon>
        <taxon>Chloroflexia</taxon>
        <taxon>Chloroflexales</taxon>
        <taxon>Chloroflexineae</taxon>
        <taxon>Chloroflexaceae</taxon>
        <taxon>Chloroflexus</taxon>
    </lineage>
</organism>
<dbReference type="SUPFAM" id="SSF52540">
    <property type="entry name" value="P-loop containing nucleoside triphosphate hydrolases"/>
    <property type="match status" value="1"/>
</dbReference>
<dbReference type="Proteomes" id="UP000243376">
    <property type="component" value="Unassembled WGS sequence"/>
</dbReference>
<proteinExistence type="predicted"/>
<dbReference type="EMBL" id="PNIQ01000308">
    <property type="protein sequence ID" value="PMP83846.1"/>
    <property type="molecule type" value="Genomic_DNA"/>
</dbReference>